<dbReference type="EMBL" id="DS469671">
    <property type="protein sequence ID" value="EDO36407.1"/>
    <property type="molecule type" value="Genomic_DNA"/>
</dbReference>
<evidence type="ECO:0000313" key="3">
    <source>
        <dbReference type="EMBL" id="EDO36407.1"/>
    </source>
</evidence>
<feature type="signal peptide" evidence="1">
    <location>
        <begin position="1"/>
        <end position="20"/>
    </location>
</feature>
<evidence type="ECO:0000313" key="4">
    <source>
        <dbReference type="Proteomes" id="UP000001593"/>
    </source>
</evidence>
<reference evidence="3 4" key="1">
    <citation type="journal article" date="2007" name="Science">
        <title>Sea anemone genome reveals ancestral eumetazoan gene repertoire and genomic organization.</title>
        <authorList>
            <person name="Putnam N.H."/>
            <person name="Srivastava M."/>
            <person name="Hellsten U."/>
            <person name="Dirks B."/>
            <person name="Chapman J."/>
            <person name="Salamov A."/>
            <person name="Terry A."/>
            <person name="Shapiro H."/>
            <person name="Lindquist E."/>
            <person name="Kapitonov V.V."/>
            <person name="Jurka J."/>
            <person name="Genikhovich G."/>
            <person name="Grigoriev I.V."/>
            <person name="Lucas S.M."/>
            <person name="Steele R.E."/>
            <person name="Finnerty J.R."/>
            <person name="Technau U."/>
            <person name="Martindale M.Q."/>
            <person name="Rokhsar D.S."/>
        </authorList>
    </citation>
    <scope>NUCLEOTIDE SEQUENCE [LARGE SCALE GENOMIC DNA]</scope>
    <source>
        <strain evidence="4">CH2 X CH6</strain>
    </source>
</reference>
<dbReference type="PANTHER" id="PTHR24543">
    <property type="entry name" value="MULTICOPPER OXIDASE-RELATED"/>
    <property type="match status" value="1"/>
</dbReference>
<accession>A7SIS8</accession>
<dbReference type="InParanoid" id="A7SIS8"/>
<keyword evidence="4" id="KW-1185">Reference proteome</keyword>
<evidence type="ECO:0000259" key="2">
    <source>
        <dbReference type="PROSITE" id="PS50022"/>
    </source>
</evidence>
<dbReference type="HOGENOM" id="CLU_1206037_0_0_1"/>
<dbReference type="InterPro" id="IPR000421">
    <property type="entry name" value="FA58C"/>
</dbReference>
<sequence length="230" mass="25493">MPAPFLVLCILGLLWKQSNAQSCKGGGVPNTSLQDHVIKTISIVTLASTGLSECKLNNASHLSHPQHIKPEPGAHFAVVKPLSKCSNKFCSKGSGVVQDEEFIGCVLCESALGMDDGQIKNKKVSGSSKISSFWYPRDARLNKKSNDVTWGCRRPAVSQDGEYLSVDLKKVHVARKVATQGMPTTPTHNYQYWVTRYQLKYSTDDIPWLYTKIFLLRTWSASQDGMQMVD</sequence>
<dbReference type="PhylomeDB" id="A7SIS8"/>
<name>A7SIS8_NEMVE</name>
<feature type="chain" id="PRO_5002715133" description="F5/8 type C domain-containing protein" evidence="1">
    <location>
        <begin position="21"/>
        <end position="230"/>
    </location>
</feature>
<dbReference type="Gene3D" id="2.60.120.260">
    <property type="entry name" value="Galactose-binding domain-like"/>
    <property type="match status" value="1"/>
</dbReference>
<dbReference type="InterPro" id="IPR008979">
    <property type="entry name" value="Galactose-bd-like_sf"/>
</dbReference>
<protein>
    <recommendedName>
        <fullName evidence="2">F5/8 type C domain-containing protein</fullName>
    </recommendedName>
</protein>
<evidence type="ECO:0000256" key="1">
    <source>
        <dbReference type="SAM" id="SignalP"/>
    </source>
</evidence>
<dbReference type="AlphaFoldDB" id="A7SIS8"/>
<dbReference type="PROSITE" id="PS50022">
    <property type="entry name" value="FA58C_3"/>
    <property type="match status" value="1"/>
</dbReference>
<dbReference type="Proteomes" id="UP000001593">
    <property type="component" value="Unassembled WGS sequence"/>
</dbReference>
<dbReference type="OMA" id="DEEFIGC"/>
<dbReference type="STRING" id="45351.A7SIS8"/>
<proteinExistence type="predicted"/>
<dbReference type="PANTHER" id="PTHR24543:SF335">
    <property type="entry name" value="EGF-LIKE REPEAT AND DISCOIDIN I-LIKE DOMAIN-CONTAINING PROTEIN 3"/>
    <property type="match status" value="1"/>
</dbReference>
<feature type="domain" description="F5/8 type C" evidence="2">
    <location>
        <begin position="108"/>
        <end position="230"/>
    </location>
</feature>
<dbReference type="SUPFAM" id="SSF49785">
    <property type="entry name" value="Galactose-binding domain-like"/>
    <property type="match status" value="1"/>
</dbReference>
<organism evidence="3 4">
    <name type="scientific">Nematostella vectensis</name>
    <name type="common">Starlet sea anemone</name>
    <dbReference type="NCBI Taxonomy" id="45351"/>
    <lineage>
        <taxon>Eukaryota</taxon>
        <taxon>Metazoa</taxon>
        <taxon>Cnidaria</taxon>
        <taxon>Anthozoa</taxon>
        <taxon>Hexacorallia</taxon>
        <taxon>Actiniaria</taxon>
        <taxon>Edwardsiidae</taxon>
        <taxon>Nematostella</taxon>
    </lineage>
</organism>
<keyword evidence="1" id="KW-0732">Signal</keyword>
<gene>
    <name evidence="3" type="ORF">NEMVEDRAFT_v1g212920</name>
</gene>